<proteinExistence type="predicted"/>
<dbReference type="AlphaFoldDB" id="A0A2Z6MAQ3"/>
<dbReference type="EMBL" id="DF973383">
    <property type="protein sequence ID" value="GAU28911.1"/>
    <property type="molecule type" value="Genomic_DNA"/>
</dbReference>
<accession>A0A2Z6MAQ3</accession>
<reference evidence="3" key="1">
    <citation type="journal article" date="2017" name="Front. Plant Sci.">
        <title>Climate Clever Clovers: New Paradigm to Reduce the Environmental Footprint of Ruminants by Breeding Low Methanogenic Forages Utilizing Haplotype Variation.</title>
        <authorList>
            <person name="Kaur P."/>
            <person name="Appels R."/>
            <person name="Bayer P.E."/>
            <person name="Keeble-Gagnere G."/>
            <person name="Wang J."/>
            <person name="Hirakawa H."/>
            <person name="Shirasawa K."/>
            <person name="Vercoe P."/>
            <person name="Stefanova K."/>
            <person name="Durmic Z."/>
            <person name="Nichols P."/>
            <person name="Revell C."/>
            <person name="Isobe S.N."/>
            <person name="Edwards D."/>
            <person name="Erskine W."/>
        </authorList>
    </citation>
    <scope>NUCLEOTIDE SEQUENCE [LARGE SCALE GENOMIC DNA]</scope>
    <source>
        <strain evidence="3">cv. Daliak</strain>
    </source>
</reference>
<feature type="region of interest" description="Disordered" evidence="1">
    <location>
        <begin position="43"/>
        <end position="103"/>
    </location>
</feature>
<feature type="compositionally biased region" description="Low complexity" evidence="1">
    <location>
        <begin position="43"/>
        <end position="53"/>
    </location>
</feature>
<evidence type="ECO:0000313" key="2">
    <source>
        <dbReference type="EMBL" id="GAU28911.1"/>
    </source>
</evidence>
<evidence type="ECO:0000313" key="3">
    <source>
        <dbReference type="Proteomes" id="UP000242715"/>
    </source>
</evidence>
<sequence>MSSASSTLNISQKLFETPPSPTPTKGLPSKYNITAFEAGDMVSSSSGKIGKIQSSHKRDKTKQGVEFHSNKKGKLSASVIPKGAKLNFRPTSDMSLTPKEAQA</sequence>
<gene>
    <name evidence="2" type="ORF">TSUD_59230</name>
</gene>
<organism evidence="2 3">
    <name type="scientific">Trifolium subterraneum</name>
    <name type="common">Subterranean clover</name>
    <dbReference type="NCBI Taxonomy" id="3900"/>
    <lineage>
        <taxon>Eukaryota</taxon>
        <taxon>Viridiplantae</taxon>
        <taxon>Streptophyta</taxon>
        <taxon>Embryophyta</taxon>
        <taxon>Tracheophyta</taxon>
        <taxon>Spermatophyta</taxon>
        <taxon>Magnoliopsida</taxon>
        <taxon>eudicotyledons</taxon>
        <taxon>Gunneridae</taxon>
        <taxon>Pentapetalae</taxon>
        <taxon>rosids</taxon>
        <taxon>fabids</taxon>
        <taxon>Fabales</taxon>
        <taxon>Fabaceae</taxon>
        <taxon>Papilionoideae</taxon>
        <taxon>50 kb inversion clade</taxon>
        <taxon>NPAAA clade</taxon>
        <taxon>Hologalegina</taxon>
        <taxon>IRL clade</taxon>
        <taxon>Trifolieae</taxon>
        <taxon>Trifolium</taxon>
    </lineage>
</organism>
<feature type="region of interest" description="Disordered" evidence="1">
    <location>
        <begin position="1"/>
        <end position="29"/>
    </location>
</feature>
<name>A0A2Z6MAQ3_TRISU</name>
<feature type="compositionally biased region" description="Polar residues" evidence="1">
    <location>
        <begin position="1"/>
        <end position="14"/>
    </location>
</feature>
<dbReference type="Proteomes" id="UP000242715">
    <property type="component" value="Unassembled WGS sequence"/>
</dbReference>
<keyword evidence="3" id="KW-1185">Reference proteome</keyword>
<evidence type="ECO:0000256" key="1">
    <source>
        <dbReference type="SAM" id="MobiDB-lite"/>
    </source>
</evidence>
<protein>
    <submittedName>
        <fullName evidence="2">Uncharacterized protein</fullName>
    </submittedName>
</protein>